<reference evidence="1" key="1">
    <citation type="submission" date="2020-03" db="EMBL/GenBank/DDBJ databases">
        <title>The deep terrestrial virosphere.</title>
        <authorList>
            <person name="Holmfeldt K."/>
            <person name="Nilsson E."/>
            <person name="Simone D."/>
            <person name="Lopez-Fernandez M."/>
            <person name="Wu X."/>
            <person name="de Brujin I."/>
            <person name="Lundin D."/>
            <person name="Andersson A."/>
            <person name="Bertilsson S."/>
            <person name="Dopson M."/>
        </authorList>
    </citation>
    <scope>NUCLEOTIDE SEQUENCE</scope>
    <source>
        <strain evidence="1">MM415A05386</strain>
    </source>
</reference>
<protein>
    <submittedName>
        <fullName evidence="1">Uncharacterized protein</fullName>
    </submittedName>
</protein>
<sequence>MSFTGRSIFRGFKRGMNWGTGGVVPTIWEEYLVDEDGVYVVDEFEDEIMVVLMRYL</sequence>
<evidence type="ECO:0000313" key="1">
    <source>
        <dbReference type="EMBL" id="QJA68919.1"/>
    </source>
</evidence>
<dbReference type="EMBL" id="MT141661">
    <property type="protein sequence ID" value="QJA68919.1"/>
    <property type="molecule type" value="Genomic_DNA"/>
</dbReference>
<gene>
    <name evidence="1" type="ORF">MM415A05386_0004</name>
</gene>
<name>A0A6M3JFC8_9ZZZZ</name>
<proteinExistence type="predicted"/>
<dbReference type="AlphaFoldDB" id="A0A6M3JFC8"/>
<organism evidence="1">
    <name type="scientific">viral metagenome</name>
    <dbReference type="NCBI Taxonomy" id="1070528"/>
    <lineage>
        <taxon>unclassified sequences</taxon>
        <taxon>metagenomes</taxon>
        <taxon>organismal metagenomes</taxon>
    </lineage>
</organism>
<accession>A0A6M3JFC8</accession>